<evidence type="ECO:0000313" key="2">
    <source>
        <dbReference type="EMBL" id="QLG63047.1"/>
    </source>
</evidence>
<dbReference type="RefSeq" id="WP_179269632.1">
    <property type="nucleotide sequence ID" value="NZ_CP058579.1"/>
</dbReference>
<dbReference type="KEGG" id="halu:HUG12_15430"/>
<dbReference type="Proteomes" id="UP000509626">
    <property type="component" value="Chromosome"/>
</dbReference>
<evidence type="ECO:0000313" key="3">
    <source>
        <dbReference type="Proteomes" id="UP000509626"/>
    </source>
</evidence>
<gene>
    <name evidence="2" type="ORF">HUG12_15430</name>
</gene>
<dbReference type="GeneID" id="56038879"/>
<sequence length="75" mass="8135">MPCPTCSTPGTTTECVECRTASNLEDAVAAQQGKPDPEFTRTERSWTGTKAPPQEGNGLLPDWRPTVQRFGGGRR</sequence>
<protein>
    <submittedName>
        <fullName evidence="2">Uncharacterized protein</fullName>
    </submittedName>
</protein>
<feature type="compositionally biased region" description="Basic and acidic residues" evidence="1">
    <location>
        <begin position="35"/>
        <end position="44"/>
    </location>
</feature>
<evidence type="ECO:0000256" key="1">
    <source>
        <dbReference type="SAM" id="MobiDB-lite"/>
    </source>
</evidence>
<name>A0A7D5LCB1_9EURY</name>
<accession>A0A7D5LCB1</accession>
<feature type="region of interest" description="Disordered" evidence="1">
    <location>
        <begin position="27"/>
        <end position="75"/>
    </location>
</feature>
<organism evidence="2 3">
    <name type="scientific">Halorarum salinum</name>
    <dbReference type="NCBI Taxonomy" id="2743089"/>
    <lineage>
        <taxon>Archaea</taxon>
        <taxon>Methanobacteriati</taxon>
        <taxon>Methanobacteriota</taxon>
        <taxon>Stenosarchaea group</taxon>
        <taxon>Halobacteria</taxon>
        <taxon>Halobacteriales</taxon>
        <taxon>Haloferacaceae</taxon>
        <taxon>Halorarum</taxon>
    </lineage>
</organism>
<reference evidence="2 3" key="1">
    <citation type="submission" date="2020-06" db="EMBL/GenBank/DDBJ databases">
        <title>NJ-3-1, isolated from saline soil.</title>
        <authorList>
            <person name="Cui H.L."/>
            <person name="Shi X."/>
        </authorList>
    </citation>
    <scope>NUCLEOTIDE SEQUENCE [LARGE SCALE GENOMIC DNA]</scope>
    <source>
        <strain evidence="2 3">NJ-3-1</strain>
    </source>
</reference>
<dbReference type="EMBL" id="CP058579">
    <property type="protein sequence ID" value="QLG63047.1"/>
    <property type="molecule type" value="Genomic_DNA"/>
</dbReference>
<dbReference type="AlphaFoldDB" id="A0A7D5LCB1"/>
<keyword evidence="3" id="KW-1185">Reference proteome</keyword>
<proteinExistence type="predicted"/>